<sequence>MLLKQNLRLHRILLITWKVDLIMLISCVVAHYADIILLKEVTIPAALPTLLGTAIAFFIGFNNNQAYDRWWEARIIWGALVNDSRTWARNLLAYFSEASESKIIGEDLRQCQRTMIYRHIAFLYALKASLRKCDYSDYEKFLSREEVEKVKTFSNIPNAILDLQSHDLQRISKEGIIDGFRFLPMNDLLRSFCDGMGKSERINNTVFPTTYVYFTRLFIWMFVVLTTMSIAGSVGHWSIFLGFMVGFVFHTSHINGMSIMNPFENTTAGVPISSITRTIEINLLQALGEQDIPEPVKPVDGEYIL</sequence>
<keyword evidence="6" id="KW-0406">Ion transport</keyword>
<dbReference type="OrthoDB" id="445589at2"/>
<evidence type="ECO:0000313" key="11">
    <source>
        <dbReference type="Proteomes" id="UP000190961"/>
    </source>
</evidence>
<evidence type="ECO:0000256" key="8">
    <source>
        <dbReference type="ARBA" id="ARBA00034708"/>
    </source>
</evidence>
<gene>
    <name evidence="10" type="ORF">SAMN05660236_0566</name>
</gene>
<evidence type="ECO:0000256" key="3">
    <source>
        <dbReference type="ARBA" id="ARBA00022475"/>
    </source>
</evidence>
<comment type="similarity">
    <text evidence="8">Belongs to the anion channel-forming bestrophin (TC 1.A.46) family.</text>
</comment>
<keyword evidence="5 9" id="KW-1133">Transmembrane helix</keyword>
<reference evidence="10 11" key="1">
    <citation type="submission" date="2017-02" db="EMBL/GenBank/DDBJ databases">
        <authorList>
            <person name="Peterson S.W."/>
        </authorList>
    </citation>
    <scope>NUCLEOTIDE SEQUENCE [LARGE SCALE GENOMIC DNA]</scope>
    <source>
        <strain evidence="10 11">DSM 25262</strain>
    </source>
</reference>
<evidence type="ECO:0000256" key="6">
    <source>
        <dbReference type="ARBA" id="ARBA00023065"/>
    </source>
</evidence>
<dbReference type="AlphaFoldDB" id="A0A1T5J023"/>
<dbReference type="GO" id="GO:0005254">
    <property type="term" value="F:chloride channel activity"/>
    <property type="evidence" value="ECO:0007669"/>
    <property type="project" value="InterPro"/>
</dbReference>
<dbReference type="Proteomes" id="UP000190961">
    <property type="component" value="Unassembled WGS sequence"/>
</dbReference>
<keyword evidence="3" id="KW-1003">Cell membrane</keyword>
<evidence type="ECO:0000256" key="1">
    <source>
        <dbReference type="ARBA" id="ARBA00004651"/>
    </source>
</evidence>
<proteinExistence type="inferred from homology"/>
<feature type="transmembrane region" description="Helical" evidence="9">
    <location>
        <begin position="211"/>
        <end position="231"/>
    </location>
</feature>
<evidence type="ECO:0000256" key="2">
    <source>
        <dbReference type="ARBA" id="ARBA00022448"/>
    </source>
</evidence>
<evidence type="ECO:0000256" key="9">
    <source>
        <dbReference type="SAM" id="Phobius"/>
    </source>
</evidence>
<evidence type="ECO:0000313" key="10">
    <source>
        <dbReference type="EMBL" id="SKC44543.1"/>
    </source>
</evidence>
<comment type="subcellular location">
    <subcellularLocation>
        <location evidence="1">Cell membrane</location>
        <topology evidence="1">Multi-pass membrane protein</topology>
    </subcellularLocation>
</comment>
<dbReference type="PANTHER" id="PTHR33281">
    <property type="entry name" value="UPF0187 PROTEIN YNEE"/>
    <property type="match status" value="1"/>
</dbReference>
<organism evidence="10 11">
    <name type="scientific">Ohtaekwangia koreensis</name>
    <dbReference type="NCBI Taxonomy" id="688867"/>
    <lineage>
        <taxon>Bacteria</taxon>
        <taxon>Pseudomonadati</taxon>
        <taxon>Bacteroidota</taxon>
        <taxon>Cytophagia</taxon>
        <taxon>Cytophagales</taxon>
        <taxon>Fulvivirgaceae</taxon>
        <taxon>Ohtaekwangia</taxon>
    </lineage>
</organism>
<keyword evidence="7 9" id="KW-0472">Membrane</keyword>
<dbReference type="PANTHER" id="PTHR33281:SF19">
    <property type="entry name" value="VOLTAGE-DEPENDENT ANION CHANNEL-FORMING PROTEIN YNEE"/>
    <property type="match status" value="1"/>
</dbReference>
<dbReference type="Pfam" id="PF25539">
    <property type="entry name" value="Bestrophin_2"/>
    <property type="match status" value="1"/>
</dbReference>
<dbReference type="STRING" id="688867.SAMN05660236_0566"/>
<name>A0A1T5J023_9BACT</name>
<evidence type="ECO:0000256" key="4">
    <source>
        <dbReference type="ARBA" id="ARBA00022692"/>
    </source>
</evidence>
<protein>
    <submittedName>
        <fullName evidence="10">Putative membrane protein</fullName>
    </submittedName>
</protein>
<keyword evidence="11" id="KW-1185">Reference proteome</keyword>
<keyword evidence="4 9" id="KW-0812">Transmembrane</keyword>
<feature type="transmembrane region" description="Helical" evidence="9">
    <location>
        <begin position="45"/>
        <end position="61"/>
    </location>
</feature>
<evidence type="ECO:0000256" key="7">
    <source>
        <dbReference type="ARBA" id="ARBA00023136"/>
    </source>
</evidence>
<keyword evidence="2" id="KW-0813">Transport</keyword>
<evidence type="ECO:0000256" key="5">
    <source>
        <dbReference type="ARBA" id="ARBA00022989"/>
    </source>
</evidence>
<dbReference type="GO" id="GO:0005886">
    <property type="term" value="C:plasma membrane"/>
    <property type="evidence" value="ECO:0007669"/>
    <property type="project" value="UniProtKB-SubCell"/>
</dbReference>
<dbReference type="InterPro" id="IPR044669">
    <property type="entry name" value="YneE/VCCN1/2-like"/>
</dbReference>
<dbReference type="EMBL" id="FUZU01000001">
    <property type="protein sequence ID" value="SKC44543.1"/>
    <property type="molecule type" value="Genomic_DNA"/>
</dbReference>
<accession>A0A1T5J023</accession>
<feature type="transmembrane region" description="Helical" evidence="9">
    <location>
        <begin position="12"/>
        <end position="33"/>
    </location>
</feature>